<protein>
    <submittedName>
        <fullName evidence="2">Uncharacterized protein</fullName>
    </submittedName>
</protein>
<proteinExistence type="predicted"/>
<gene>
    <name evidence="2" type="ORF">PVAP13_2KG375921</name>
</gene>
<keyword evidence="3" id="KW-1185">Reference proteome</keyword>
<feature type="signal peptide" evidence="1">
    <location>
        <begin position="1"/>
        <end position="17"/>
    </location>
</feature>
<organism evidence="2 3">
    <name type="scientific">Panicum virgatum</name>
    <name type="common">Blackwell switchgrass</name>
    <dbReference type="NCBI Taxonomy" id="38727"/>
    <lineage>
        <taxon>Eukaryota</taxon>
        <taxon>Viridiplantae</taxon>
        <taxon>Streptophyta</taxon>
        <taxon>Embryophyta</taxon>
        <taxon>Tracheophyta</taxon>
        <taxon>Spermatophyta</taxon>
        <taxon>Magnoliopsida</taxon>
        <taxon>Liliopsida</taxon>
        <taxon>Poales</taxon>
        <taxon>Poaceae</taxon>
        <taxon>PACMAD clade</taxon>
        <taxon>Panicoideae</taxon>
        <taxon>Panicodae</taxon>
        <taxon>Paniceae</taxon>
        <taxon>Panicinae</taxon>
        <taxon>Panicum</taxon>
        <taxon>Panicum sect. Hiantes</taxon>
    </lineage>
</organism>
<reference evidence="2" key="1">
    <citation type="submission" date="2020-05" db="EMBL/GenBank/DDBJ databases">
        <title>WGS assembly of Panicum virgatum.</title>
        <authorList>
            <person name="Lovell J.T."/>
            <person name="Jenkins J."/>
            <person name="Shu S."/>
            <person name="Juenger T.E."/>
            <person name="Schmutz J."/>
        </authorList>
    </citation>
    <scope>NUCLEOTIDE SEQUENCE</scope>
    <source>
        <strain evidence="2">AP13</strain>
    </source>
</reference>
<dbReference type="AlphaFoldDB" id="A0A8T0WFV2"/>
<feature type="chain" id="PRO_5035835936" evidence="1">
    <location>
        <begin position="18"/>
        <end position="41"/>
    </location>
</feature>
<name>A0A8T0WFV2_PANVG</name>
<dbReference type="Proteomes" id="UP000823388">
    <property type="component" value="Chromosome 2K"/>
</dbReference>
<evidence type="ECO:0000256" key="1">
    <source>
        <dbReference type="SAM" id="SignalP"/>
    </source>
</evidence>
<evidence type="ECO:0000313" key="3">
    <source>
        <dbReference type="Proteomes" id="UP000823388"/>
    </source>
</evidence>
<sequence length="41" mass="4804">MTSSSIWLLRLVHVVLPFSCRSQVSSNSFYQENLHQVCRYS</sequence>
<dbReference type="EMBL" id="CM029039">
    <property type="protein sequence ID" value="KAG2644726.1"/>
    <property type="molecule type" value="Genomic_DNA"/>
</dbReference>
<keyword evidence="1" id="KW-0732">Signal</keyword>
<accession>A0A8T0WFV2</accession>
<comment type="caution">
    <text evidence="2">The sequence shown here is derived from an EMBL/GenBank/DDBJ whole genome shotgun (WGS) entry which is preliminary data.</text>
</comment>
<evidence type="ECO:0000313" key="2">
    <source>
        <dbReference type="EMBL" id="KAG2644726.1"/>
    </source>
</evidence>